<reference evidence="9 10" key="1">
    <citation type="submission" date="2022-11" db="EMBL/GenBank/DDBJ databases">
        <authorList>
            <person name="Caiyu Z."/>
        </authorList>
    </citation>
    <scope>NUCLEOTIDE SEQUENCE [LARGE SCALE GENOMIC DNA]</scope>
    <source>
        <strain evidence="9 10">YR-4</strain>
    </source>
</reference>
<dbReference type="Gene3D" id="3.40.5.10">
    <property type="entry name" value="Ribosomal protein L9, N-terminal domain"/>
    <property type="match status" value="1"/>
</dbReference>
<proteinExistence type="inferred from homology"/>
<evidence type="ECO:0000256" key="3">
    <source>
        <dbReference type="ARBA" id="ARBA00022884"/>
    </source>
</evidence>
<dbReference type="SUPFAM" id="SSF55658">
    <property type="entry name" value="L9 N-domain-like"/>
    <property type="match status" value="1"/>
</dbReference>
<evidence type="ECO:0000313" key="9">
    <source>
        <dbReference type="EMBL" id="MCY1714517.1"/>
    </source>
</evidence>
<dbReference type="Pfam" id="PF03948">
    <property type="entry name" value="Ribosomal_L9_C"/>
    <property type="match status" value="1"/>
</dbReference>
<feature type="domain" description="Ribosomal protein L9" evidence="8">
    <location>
        <begin position="13"/>
        <end position="40"/>
    </location>
</feature>
<evidence type="ECO:0000256" key="4">
    <source>
        <dbReference type="ARBA" id="ARBA00022980"/>
    </source>
</evidence>
<keyword evidence="5 7" id="KW-0687">Ribonucleoprotein</keyword>
<keyword evidence="10" id="KW-1185">Reference proteome</keyword>
<dbReference type="Proteomes" id="UP001082703">
    <property type="component" value="Unassembled WGS sequence"/>
</dbReference>
<dbReference type="RefSeq" id="WP_268058571.1">
    <property type="nucleotide sequence ID" value="NZ_JAPOHA010000009.1"/>
</dbReference>
<dbReference type="InterPro" id="IPR020069">
    <property type="entry name" value="Ribosomal_bL9_C"/>
</dbReference>
<sequence>MKVVLLDDIKGSGKKGELINVSDGYARNYLFPRKLAKEANAQALNELKNAADAKAFKIKTEKEAAQKTADTIHEKSVKLFAKAGQGGRLFGSVTAKEIAEELKRQYKVNVDKRKIVLNGDIKAFGTYECEVKLYSGISAKVFAVVSEKE</sequence>
<dbReference type="InterPro" id="IPR036791">
    <property type="entry name" value="Ribosomal_bL9_C_sf"/>
</dbReference>
<dbReference type="InterPro" id="IPR036935">
    <property type="entry name" value="Ribosomal_bL9_N_sf"/>
</dbReference>
<evidence type="ECO:0000256" key="6">
    <source>
        <dbReference type="ARBA" id="ARBA00035292"/>
    </source>
</evidence>
<comment type="function">
    <text evidence="7">Binds to the 23S rRNA.</text>
</comment>
<dbReference type="NCBIfam" id="TIGR00158">
    <property type="entry name" value="L9"/>
    <property type="match status" value="1"/>
</dbReference>
<comment type="caution">
    <text evidence="9">The sequence shown here is derived from an EMBL/GenBank/DDBJ whole genome shotgun (WGS) entry which is preliminary data.</text>
</comment>
<organism evidence="9 10">
    <name type="scientific">Caproiciproducens galactitolivorans</name>
    <dbReference type="NCBI Taxonomy" id="642589"/>
    <lineage>
        <taxon>Bacteria</taxon>
        <taxon>Bacillati</taxon>
        <taxon>Bacillota</taxon>
        <taxon>Clostridia</taxon>
        <taxon>Eubacteriales</taxon>
        <taxon>Acutalibacteraceae</taxon>
        <taxon>Caproiciproducens</taxon>
    </lineage>
</organism>
<dbReference type="HAMAP" id="MF_00503">
    <property type="entry name" value="Ribosomal_bL9"/>
    <property type="match status" value="1"/>
</dbReference>
<dbReference type="SUPFAM" id="SSF55653">
    <property type="entry name" value="Ribosomal protein L9 C-domain"/>
    <property type="match status" value="1"/>
</dbReference>
<evidence type="ECO:0000313" key="10">
    <source>
        <dbReference type="Proteomes" id="UP001082703"/>
    </source>
</evidence>
<dbReference type="Gene3D" id="3.10.430.100">
    <property type="entry name" value="Ribosomal protein L9, C-terminal domain"/>
    <property type="match status" value="1"/>
</dbReference>
<dbReference type="InterPro" id="IPR020070">
    <property type="entry name" value="Ribosomal_bL9_N"/>
</dbReference>
<evidence type="ECO:0000256" key="7">
    <source>
        <dbReference type="HAMAP-Rule" id="MF_00503"/>
    </source>
</evidence>
<dbReference type="GO" id="GO:0005840">
    <property type="term" value="C:ribosome"/>
    <property type="evidence" value="ECO:0007669"/>
    <property type="project" value="UniProtKB-KW"/>
</dbReference>
<dbReference type="PANTHER" id="PTHR21368">
    <property type="entry name" value="50S RIBOSOMAL PROTEIN L9"/>
    <property type="match status" value="1"/>
</dbReference>
<keyword evidence="3 7" id="KW-0694">RNA-binding</keyword>
<dbReference type="PROSITE" id="PS00651">
    <property type="entry name" value="RIBOSOMAL_L9"/>
    <property type="match status" value="1"/>
</dbReference>
<evidence type="ECO:0000256" key="5">
    <source>
        <dbReference type="ARBA" id="ARBA00023274"/>
    </source>
</evidence>
<keyword evidence="2 7" id="KW-0699">rRNA-binding</keyword>
<evidence type="ECO:0000256" key="2">
    <source>
        <dbReference type="ARBA" id="ARBA00022730"/>
    </source>
</evidence>
<dbReference type="InterPro" id="IPR000244">
    <property type="entry name" value="Ribosomal_bL9"/>
</dbReference>
<comment type="similarity">
    <text evidence="1 7">Belongs to the bacterial ribosomal protein bL9 family.</text>
</comment>
<keyword evidence="4 7" id="KW-0689">Ribosomal protein</keyword>
<dbReference type="EMBL" id="JAPOHA010000009">
    <property type="protein sequence ID" value="MCY1714517.1"/>
    <property type="molecule type" value="Genomic_DNA"/>
</dbReference>
<dbReference type="InterPro" id="IPR020594">
    <property type="entry name" value="Ribosomal_bL9_bac/chp"/>
</dbReference>
<protein>
    <recommendedName>
        <fullName evidence="6 7">Large ribosomal subunit protein bL9</fullName>
    </recommendedName>
</protein>
<dbReference type="Pfam" id="PF01281">
    <property type="entry name" value="Ribosomal_L9_N"/>
    <property type="match status" value="1"/>
</dbReference>
<evidence type="ECO:0000256" key="1">
    <source>
        <dbReference type="ARBA" id="ARBA00010605"/>
    </source>
</evidence>
<accession>A0ABT4BUD7</accession>
<gene>
    <name evidence="7 9" type="primary">rplI</name>
    <name evidence="9" type="ORF">OUY18_09655</name>
</gene>
<name>A0ABT4BUD7_9FIRM</name>
<dbReference type="InterPro" id="IPR009027">
    <property type="entry name" value="Ribosomal_bL9/RNase_H1_N"/>
</dbReference>
<evidence type="ECO:0000259" key="8">
    <source>
        <dbReference type="PROSITE" id="PS00651"/>
    </source>
</evidence>